<evidence type="ECO:0008006" key="3">
    <source>
        <dbReference type="Google" id="ProtNLM"/>
    </source>
</evidence>
<dbReference type="KEGG" id="psd:DSC_04300"/>
<dbReference type="EMBL" id="CP003093">
    <property type="protein sequence ID" value="AER55513.1"/>
    <property type="molecule type" value="Genomic_DNA"/>
</dbReference>
<evidence type="ECO:0000313" key="2">
    <source>
        <dbReference type="Proteomes" id="UP000005870"/>
    </source>
</evidence>
<organism evidence="1 2">
    <name type="scientific">Pseudoxanthomonas spadix (strain BD-a59)</name>
    <dbReference type="NCBI Taxonomy" id="1045855"/>
    <lineage>
        <taxon>Bacteria</taxon>
        <taxon>Pseudomonadati</taxon>
        <taxon>Pseudomonadota</taxon>
        <taxon>Gammaproteobacteria</taxon>
        <taxon>Lysobacterales</taxon>
        <taxon>Lysobacteraceae</taxon>
        <taxon>Pseudoxanthomonas</taxon>
    </lineage>
</organism>
<reference evidence="1 2" key="1">
    <citation type="journal article" date="2012" name="J. Bacteriol.">
        <title>Complete Genome Sequence of the BTEX-Degrading Bacterium Pseudoxanthomonas spadix BD-a59.</title>
        <authorList>
            <person name="Lee S.H."/>
            <person name="Jin H.M."/>
            <person name="Lee H.J."/>
            <person name="Kim J.M."/>
            <person name="Jeon C.O."/>
        </authorList>
    </citation>
    <scope>NUCLEOTIDE SEQUENCE [LARGE SCALE GENOMIC DNA]</scope>
    <source>
        <strain evidence="1 2">BD-a59</strain>
    </source>
</reference>
<keyword evidence="2" id="KW-1185">Reference proteome</keyword>
<sequence length="237" mass="26685">MSAVYYRPIDAAIRWAGLFRFRDEILATVRSRRLPATLDCPRCNELRLCTDRIYDAIIHGELPYGQNGITMHDESLWDSPDLTIRHVDLKRWMAHTYPGQRPAFLFSRAERVVHPVITVEAGQALLVEREALKSQLDLCRHQVQALQDQLKKQDAPTASCALCPLSDRAEATYLNIVGALLEVMLGHTPSGTPYSRFTSQEAVISALIAHHGNLMGIAERTLQAKFAQARRKLRSAN</sequence>
<proteinExistence type="predicted"/>
<dbReference type="eggNOG" id="ENOG502Z7W7">
    <property type="taxonomic scope" value="Bacteria"/>
</dbReference>
<protein>
    <recommendedName>
        <fullName evidence="3">Receptor protein-tyrosine kinase</fullName>
    </recommendedName>
</protein>
<dbReference type="AlphaFoldDB" id="G7UP93"/>
<evidence type="ECO:0000313" key="1">
    <source>
        <dbReference type="EMBL" id="AER55513.1"/>
    </source>
</evidence>
<name>G7UP93_PSEUP</name>
<dbReference type="HOGENOM" id="CLU_102169_0_0_6"/>
<dbReference type="Proteomes" id="UP000005870">
    <property type="component" value="Chromosome"/>
</dbReference>
<accession>G7UP93</accession>
<dbReference type="STRING" id="1045855.DSC_04300"/>
<gene>
    <name evidence="1" type="ordered locus">DSC_04300</name>
</gene>